<feature type="region of interest" description="Disordered" evidence="1">
    <location>
        <begin position="280"/>
        <end position="331"/>
    </location>
</feature>
<sequence>MMTNELGFAARMMMVLMAFLPAVIGSNKETVTEELLLPPGIASIWGARMADLNGKKPEIVINVGPGAQGSKEVPRRQDIQDHSIILPPSASPIRSTVEPFPTPKSLNELIVSDSPYEYEDINDQGFAVVDYPLPQSLIQKQLMRLGVNNAEDLEKVNLPFPINLAPAKMFRPSKEKYPAEAEKKKKTKKAPNIRGKVTIIPMTPEEVKTSLWPFANFGDNNAAVAAVENSVSESNNTEEEASNLAPLIGVGSGRFTTDETETTESDSEVNDVTSLTAEISDVFPPDSPQTGDSNFTPDNFANEESQWTTKDSREDDLSRSTTNFPLTPTTPFWIETSTTLNEGAEGDTAVYDEESTPQSQANSPIIEDEFGAQTNDSAELPPLLVYGSLNATSNKTNNNQFGKRKYHTTINVKASTISLMDKKSGHSNVNGNESAPLYEKESLTLSEQPSDQQPIRNGTTQTPNSPPIFDPFTRFLPTTDEPLPNRPRVPDNSAYLSSKTDSLIGYKAGGAPVYRESSNSGFISANQAAGVRAQPGSEVNPYSNQASVNNWSNQQSPERFTTNQQPLAPVPAPPTNPSVFQTEVPALSNSASNYGGYIGLPYSNQAPEPYSGSYGGNLLPQAPNLSPAGLAQTVQHNIIADPR</sequence>
<evidence type="ECO:0000313" key="4">
    <source>
        <dbReference type="WBParaSite" id="PSAMB.scaffold4305size15047.g24018.t1"/>
    </source>
</evidence>
<dbReference type="AlphaFoldDB" id="A0A914WJJ9"/>
<feature type="chain" id="PRO_5037011589" evidence="2">
    <location>
        <begin position="26"/>
        <end position="643"/>
    </location>
</feature>
<name>A0A914WJJ9_9BILA</name>
<feature type="region of interest" description="Disordered" evidence="1">
    <location>
        <begin position="440"/>
        <end position="496"/>
    </location>
</feature>
<proteinExistence type="predicted"/>
<accession>A0A914WJJ9</accession>
<feature type="compositionally biased region" description="Polar residues" evidence="1">
    <location>
        <begin position="443"/>
        <end position="463"/>
    </location>
</feature>
<feature type="signal peptide" evidence="2">
    <location>
        <begin position="1"/>
        <end position="25"/>
    </location>
</feature>
<evidence type="ECO:0000256" key="1">
    <source>
        <dbReference type="SAM" id="MobiDB-lite"/>
    </source>
</evidence>
<feature type="compositionally biased region" description="Low complexity" evidence="1">
    <location>
        <begin position="321"/>
        <end position="331"/>
    </location>
</feature>
<dbReference type="Proteomes" id="UP000887566">
    <property type="component" value="Unplaced"/>
</dbReference>
<keyword evidence="2" id="KW-0732">Signal</keyword>
<organism evidence="3 4">
    <name type="scientific">Plectus sambesii</name>
    <dbReference type="NCBI Taxonomy" id="2011161"/>
    <lineage>
        <taxon>Eukaryota</taxon>
        <taxon>Metazoa</taxon>
        <taxon>Ecdysozoa</taxon>
        <taxon>Nematoda</taxon>
        <taxon>Chromadorea</taxon>
        <taxon>Plectida</taxon>
        <taxon>Plectina</taxon>
        <taxon>Plectoidea</taxon>
        <taxon>Plectidae</taxon>
        <taxon>Plectus</taxon>
    </lineage>
</organism>
<evidence type="ECO:0000256" key="2">
    <source>
        <dbReference type="SAM" id="SignalP"/>
    </source>
</evidence>
<reference evidence="4" key="1">
    <citation type="submission" date="2022-11" db="UniProtKB">
        <authorList>
            <consortium name="WormBaseParasite"/>
        </authorList>
    </citation>
    <scope>IDENTIFICATION</scope>
</reference>
<dbReference type="WBParaSite" id="PSAMB.scaffold4305size15047.g24018.t1">
    <property type="protein sequence ID" value="PSAMB.scaffold4305size15047.g24018.t1"/>
    <property type="gene ID" value="PSAMB.scaffold4305size15047.g24018"/>
</dbReference>
<protein>
    <submittedName>
        <fullName evidence="4">Uncharacterized protein</fullName>
    </submittedName>
</protein>
<keyword evidence="3" id="KW-1185">Reference proteome</keyword>
<feature type="compositionally biased region" description="Polar residues" evidence="1">
    <location>
        <begin position="288"/>
        <end position="309"/>
    </location>
</feature>
<evidence type="ECO:0000313" key="3">
    <source>
        <dbReference type="Proteomes" id="UP000887566"/>
    </source>
</evidence>